<keyword evidence="2" id="KW-1185">Reference proteome</keyword>
<dbReference type="EMBL" id="NMUH01001395">
    <property type="protein sequence ID" value="MQL91948.1"/>
    <property type="molecule type" value="Genomic_DNA"/>
</dbReference>
<feature type="non-terminal residue" evidence="1">
    <location>
        <position position="1"/>
    </location>
</feature>
<feature type="non-terminal residue" evidence="1">
    <location>
        <position position="159"/>
    </location>
</feature>
<dbReference type="Proteomes" id="UP000652761">
    <property type="component" value="Unassembled WGS sequence"/>
</dbReference>
<name>A0A843V740_COLES</name>
<evidence type="ECO:0000313" key="1">
    <source>
        <dbReference type="EMBL" id="MQL91948.1"/>
    </source>
</evidence>
<dbReference type="AlphaFoldDB" id="A0A843V740"/>
<reference evidence="1" key="1">
    <citation type="submission" date="2017-07" db="EMBL/GenBank/DDBJ databases">
        <title>Taro Niue Genome Assembly and Annotation.</title>
        <authorList>
            <person name="Atibalentja N."/>
            <person name="Keating K."/>
            <person name="Fields C.J."/>
        </authorList>
    </citation>
    <scope>NUCLEOTIDE SEQUENCE</scope>
    <source>
        <strain evidence="1">Niue_2</strain>
        <tissue evidence="1">Leaf</tissue>
    </source>
</reference>
<sequence>PSFERPTQSENPILIPSVCTRQFHPPGRVGANDTPIRSLFGILDPRVACFDPLPWVFLDPSFERPTQTGNPIRIPSVRTRQFHLPSCVGANDTPIRSLFGILDPWIACSNPLPWICHLNANPIRESNSDSVSSHTSLSPIWSCWSEWHADQIPILFILE</sequence>
<evidence type="ECO:0000313" key="2">
    <source>
        <dbReference type="Proteomes" id="UP000652761"/>
    </source>
</evidence>
<proteinExistence type="predicted"/>
<protein>
    <submittedName>
        <fullName evidence="1">Uncharacterized protein</fullName>
    </submittedName>
</protein>
<gene>
    <name evidence="1" type="ORF">Taro_024561</name>
</gene>
<comment type="caution">
    <text evidence="1">The sequence shown here is derived from an EMBL/GenBank/DDBJ whole genome shotgun (WGS) entry which is preliminary data.</text>
</comment>
<accession>A0A843V740</accession>
<organism evidence="1 2">
    <name type="scientific">Colocasia esculenta</name>
    <name type="common">Wild taro</name>
    <name type="synonym">Arum esculentum</name>
    <dbReference type="NCBI Taxonomy" id="4460"/>
    <lineage>
        <taxon>Eukaryota</taxon>
        <taxon>Viridiplantae</taxon>
        <taxon>Streptophyta</taxon>
        <taxon>Embryophyta</taxon>
        <taxon>Tracheophyta</taxon>
        <taxon>Spermatophyta</taxon>
        <taxon>Magnoliopsida</taxon>
        <taxon>Liliopsida</taxon>
        <taxon>Araceae</taxon>
        <taxon>Aroideae</taxon>
        <taxon>Colocasieae</taxon>
        <taxon>Colocasia</taxon>
    </lineage>
</organism>